<protein>
    <submittedName>
        <fullName evidence="2">Uncharacterized protein</fullName>
    </submittedName>
</protein>
<sequence length="101" mass="11041">MDHTLDSDSATTLLLPPEDTYWFQDAQPDRSLCPMPRSCAAAPRSSASCTRAGSSPHSTDSDTSTRIRRRSRVRTATASRTTCKGWGTLNRGSVEPPRRCA</sequence>
<evidence type="ECO:0000313" key="2">
    <source>
        <dbReference type="EMBL" id="TFK82234.1"/>
    </source>
</evidence>
<proteinExistence type="predicted"/>
<evidence type="ECO:0000313" key="3">
    <source>
        <dbReference type="Proteomes" id="UP000308197"/>
    </source>
</evidence>
<evidence type="ECO:0000256" key="1">
    <source>
        <dbReference type="SAM" id="MobiDB-lite"/>
    </source>
</evidence>
<dbReference type="Proteomes" id="UP000308197">
    <property type="component" value="Unassembled WGS sequence"/>
</dbReference>
<keyword evidence="3" id="KW-1185">Reference proteome</keyword>
<feature type="region of interest" description="Disordered" evidence="1">
    <location>
        <begin position="40"/>
        <end position="101"/>
    </location>
</feature>
<reference evidence="2 3" key="1">
    <citation type="journal article" date="2019" name="Nat. Ecol. Evol.">
        <title>Megaphylogeny resolves global patterns of mushroom evolution.</title>
        <authorList>
            <person name="Varga T."/>
            <person name="Krizsan K."/>
            <person name="Foldi C."/>
            <person name="Dima B."/>
            <person name="Sanchez-Garcia M."/>
            <person name="Sanchez-Ramirez S."/>
            <person name="Szollosi G.J."/>
            <person name="Szarkandi J.G."/>
            <person name="Papp V."/>
            <person name="Albert L."/>
            <person name="Andreopoulos W."/>
            <person name="Angelini C."/>
            <person name="Antonin V."/>
            <person name="Barry K.W."/>
            <person name="Bougher N.L."/>
            <person name="Buchanan P."/>
            <person name="Buyck B."/>
            <person name="Bense V."/>
            <person name="Catcheside P."/>
            <person name="Chovatia M."/>
            <person name="Cooper J."/>
            <person name="Damon W."/>
            <person name="Desjardin D."/>
            <person name="Finy P."/>
            <person name="Geml J."/>
            <person name="Haridas S."/>
            <person name="Hughes K."/>
            <person name="Justo A."/>
            <person name="Karasinski D."/>
            <person name="Kautmanova I."/>
            <person name="Kiss B."/>
            <person name="Kocsube S."/>
            <person name="Kotiranta H."/>
            <person name="LaButti K.M."/>
            <person name="Lechner B.E."/>
            <person name="Liimatainen K."/>
            <person name="Lipzen A."/>
            <person name="Lukacs Z."/>
            <person name="Mihaltcheva S."/>
            <person name="Morgado L.N."/>
            <person name="Niskanen T."/>
            <person name="Noordeloos M.E."/>
            <person name="Ohm R.A."/>
            <person name="Ortiz-Santana B."/>
            <person name="Ovrebo C."/>
            <person name="Racz N."/>
            <person name="Riley R."/>
            <person name="Savchenko A."/>
            <person name="Shiryaev A."/>
            <person name="Soop K."/>
            <person name="Spirin V."/>
            <person name="Szebenyi C."/>
            <person name="Tomsovsky M."/>
            <person name="Tulloss R.E."/>
            <person name="Uehling J."/>
            <person name="Grigoriev I.V."/>
            <person name="Vagvolgyi C."/>
            <person name="Papp T."/>
            <person name="Martin F.M."/>
            <person name="Miettinen O."/>
            <person name="Hibbett D.S."/>
            <person name="Nagy L.G."/>
        </authorList>
    </citation>
    <scope>NUCLEOTIDE SEQUENCE [LARGE SCALE GENOMIC DNA]</scope>
    <source>
        <strain evidence="2 3">HHB13444</strain>
    </source>
</reference>
<organism evidence="2 3">
    <name type="scientific">Polyporus arcularius HHB13444</name>
    <dbReference type="NCBI Taxonomy" id="1314778"/>
    <lineage>
        <taxon>Eukaryota</taxon>
        <taxon>Fungi</taxon>
        <taxon>Dikarya</taxon>
        <taxon>Basidiomycota</taxon>
        <taxon>Agaricomycotina</taxon>
        <taxon>Agaricomycetes</taxon>
        <taxon>Polyporales</taxon>
        <taxon>Polyporaceae</taxon>
        <taxon>Polyporus</taxon>
    </lineage>
</organism>
<dbReference type="InParanoid" id="A0A5C3NY12"/>
<name>A0A5C3NY12_9APHY</name>
<dbReference type="EMBL" id="ML211507">
    <property type="protein sequence ID" value="TFK82234.1"/>
    <property type="molecule type" value="Genomic_DNA"/>
</dbReference>
<gene>
    <name evidence="2" type="ORF">K466DRAFT_308006</name>
</gene>
<accession>A0A5C3NY12</accession>
<dbReference type="AlphaFoldDB" id="A0A5C3NY12"/>
<feature type="compositionally biased region" description="Low complexity" evidence="1">
    <location>
        <begin position="40"/>
        <end position="52"/>
    </location>
</feature>